<evidence type="ECO:0000256" key="13">
    <source>
        <dbReference type="SAM" id="MobiDB-lite"/>
    </source>
</evidence>
<keyword evidence="10" id="KW-0539">Nucleus</keyword>
<dbReference type="GO" id="GO:0005654">
    <property type="term" value="C:nucleoplasm"/>
    <property type="evidence" value="ECO:0007669"/>
    <property type="project" value="UniProtKB-SubCell"/>
</dbReference>
<evidence type="ECO:0000256" key="4">
    <source>
        <dbReference type="ARBA" id="ARBA00022771"/>
    </source>
</evidence>
<comment type="similarity">
    <text evidence="2">Belongs to the THAP1 family.</text>
</comment>
<dbReference type="GO" id="GO:0003677">
    <property type="term" value="F:DNA binding"/>
    <property type="evidence" value="ECO:0007669"/>
    <property type="project" value="UniProtKB-UniRule"/>
</dbReference>
<dbReference type="InterPro" id="IPR026516">
    <property type="entry name" value="THAP1/10"/>
</dbReference>
<evidence type="ECO:0000313" key="16">
    <source>
        <dbReference type="Proteomes" id="UP001549921"/>
    </source>
</evidence>
<dbReference type="SMART" id="SM00980">
    <property type="entry name" value="THAP"/>
    <property type="match status" value="1"/>
</dbReference>
<gene>
    <name evidence="15" type="ORF">ABMA28_007286</name>
</gene>
<keyword evidence="3" id="KW-0479">Metal-binding</keyword>
<feature type="compositionally biased region" description="Basic and acidic residues" evidence="13">
    <location>
        <begin position="176"/>
        <end position="190"/>
    </location>
</feature>
<evidence type="ECO:0000256" key="11">
    <source>
        <dbReference type="ARBA" id="ARBA00023306"/>
    </source>
</evidence>
<proteinExistence type="inferred from homology"/>
<comment type="subcellular location">
    <subcellularLocation>
        <location evidence="1">Nucleus</location>
        <location evidence="1">Nucleoplasm</location>
    </subcellularLocation>
</comment>
<evidence type="ECO:0000256" key="9">
    <source>
        <dbReference type="ARBA" id="ARBA00023163"/>
    </source>
</evidence>
<evidence type="ECO:0000259" key="14">
    <source>
        <dbReference type="PROSITE" id="PS50950"/>
    </source>
</evidence>
<evidence type="ECO:0000256" key="8">
    <source>
        <dbReference type="ARBA" id="ARBA00023125"/>
    </source>
</evidence>
<dbReference type="PANTHER" id="PTHR46600:SF1">
    <property type="entry name" value="THAP DOMAIN-CONTAINING PROTEIN 1"/>
    <property type="match status" value="1"/>
</dbReference>
<dbReference type="PANTHER" id="PTHR46600">
    <property type="entry name" value="THAP DOMAIN-CONTAINING"/>
    <property type="match status" value="1"/>
</dbReference>
<comment type="caution">
    <text evidence="15">The sequence shown here is derived from an EMBL/GenBank/DDBJ whole genome shotgun (WGS) entry which is preliminary data.</text>
</comment>
<dbReference type="GO" id="GO:0008270">
    <property type="term" value="F:zinc ion binding"/>
    <property type="evidence" value="ECO:0007669"/>
    <property type="project" value="UniProtKB-KW"/>
</dbReference>
<evidence type="ECO:0000313" key="15">
    <source>
        <dbReference type="EMBL" id="KAL0851494.1"/>
    </source>
</evidence>
<feature type="domain" description="THAP-type" evidence="14">
    <location>
        <begin position="1"/>
        <end position="84"/>
    </location>
</feature>
<sequence length="266" mass="30738">MRTYCAVRTCNNLGKHVMPRNPLLRTQWIKALRLDEVKSTKRQLNKYLFLCSAHFKPTDLIISPEFKGNKRTIRLRRKAVPSIFPWTPEAELNHAGPEEEDIDIPIRSTELPRKTYGAPVVPFTFVEEIPLTLPEPSTEENPLELVKEEFITDDYYGDTEAHLELREGAEQSSDDEPTKPHAQLENDNNKKLSEVTVKTCDNNYAYEVPIIGTQVYKKSEKVGYFFTKLDNSEKVKLVYNSNGECKTKVKYLYALPKNFVPYKKFS</sequence>
<keyword evidence="9" id="KW-0804">Transcription</keyword>
<dbReference type="AlphaFoldDB" id="A0ABD0TQC2"/>
<dbReference type="SUPFAM" id="SSF57716">
    <property type="entry name" value="Glucocorticoid receptor-like (DNA-binding domain)"/>
    <property type="match status" value="1"/>
</dbReference>
<evidence type="ECO:0000256" key="12">
    <source>
        <dbReference type="PROSITE-ProRule" id="PRU00309"/>
    </source>
</evidence>
<protein>
    <recommendedName>
        <fullName evidence="14">THAP-type domain-containing protein</fullName>
    </recommendedName>
</protein>
<evidence type="ECO:0000256" key="1">
    <source>
        <dbReference type="ARBA" id="ARBA00004642"/>
    </source>
</evidence>
<evidence type="ECO:0000256" key="5">
    <source>
        <dbReference type="ARBA" id="ARBA00022833"/>
    </source>
</evidence>
<evidence type="ECO:0000256" key="10">
    <source>
        <dbReference type="ARBA" id="ARBA00023242"/>
    </source>
</evidence>
<dbReference type="EMBL" id="JBEDNZ010000002">
    <property type="protein sequence ID" value="KAL0851494.1"/>
    <property type="molecule type" value="Genomic_DNA"/>
</dbReference>
<dbReference type="Proteomes" id="UP001549921">
    <property type="component" value="Unassembled WGS sequence"/>
</dbReference>
<reference evidence="15 16" key="1">
    <citation type="submission" date="2024-06" db="EMBL/GenBank/DDBJ databases">
        <title>A chromosome-level genome assembly of beet webworm, Loxostege sticticalis.</title>
        <authorList>
            <person name="Zhang Y."/>
        </authorList>
    </citation>
    <scope>NUCLEOTIDE SEQUENCE [LARGE SCALE GENOMIC DNA]</scope>
    <source>
        <strain evidence="15">AQ028</strain>
        <tissue evidence="15">Male pupae</tissue>
    </source>
</reference>
<dbReference type="Pfam" id="PF05485">
    <property type="entry name" value="THAP"/>
    <property type="match status" value="1"/>
</dbReference>
<keyword evidence="7" id="KW-0175">Coiled coil</keyword>
<keyword evidence="8 12" id="KW-0238">DNA-binding</keyword>
<feature type="region of interest" description="Disordered" evidence="13">
    <location>
        <begin position="167"/>
        <end position="190"/>
    </location>
</feature>
<accession>A0ABD0TQC2</accession>
<keyword evidence="4 12" id="KW-0863">Zinc-finger</keyword>
<evidence type="ECO:0000256" key="7">
    <source>
        <dbReference type="ARBA" id="ARBA00023054"/>
    </source>
</evidence>
<keyword evidence="6" id="KW-0805">Transcription regulation</keyword>
<evidence type="ECO:0000256" key="2">
    <source>
        <dbReference type="ARBA" id="ARBA00006177"/>
    </source>
</evidence>
<name>A0ABD0TQC2_LOXSC</name>
<dbReference type="PROSITE" id="PS50950">
    <property type="entry name" value="ZF_THAP"/>
    <property type="match status" value="1"/>
</dbReference>
<evidence type="ECO:0000256" key="6">
    <source>
        <dbReference type="ARBA" id="ARBA00023015"/>
    </source>
</evidence>
<organism evidence="15 16">
    <name type="scientific">Loxostege sticticalis</name>
    <name type="common">Beet webworm moth</name>
    <dbReference type="NCBI Taxonomy" id="481309"/>
    <lineage>
        <taxon>Eukaryota</taxon>
        <taxon>Metazoa</taxon>
        <taxon>Ecdysozoa</taxon>
        <taxon>Arthropoda</taxon>
        <taxon>Hexapoda</taxon>
        <taxon>Insecta</taxon>
        <taxon>Pterygota</taxon>
        <taxon>Neoptera</taxon>
        <taxon>Endopterygota</taxon>
        <taxon>Lepidoptera</taxon>
        <taxon>Glossata</taxon>
        <taxon>Ditrysia</taxon>
        <taxon>Pyraloidea</taxon>
        <taxon>Crambidae</taxon>
        <taxon>Pyraustinae</taxon>
        <taxon>Loxostege</taxon>
    </lineage>
</organism>
<evidence type="ECO:0000256" key="3">
    <source>
        <dbReference type="ARBA" id="ARBA00022723"/>
    </source>
</evidence>
<keyword evidence="11" id="KW-0131">Cell cycle</keyword>
<keyword evidence="5" id="KW-0862">Zinc</keyword>
<dbReference type="InterPro" id="IPR006612">
    <property type="entry name" value="THAP_Znf"/>
</dbReference>